<keyword evidence="1" id="KW-1133">Transmembrane helix</keyword>
<feature type="transmembrane region" description="Helical" evidence="1">
    <location>
        <begin position="53"/>
        <end position="76"/>
    </location>
</feature>
<feature type="transmembrane region" description="Helical" evidence="1">
    <location>
        <begin position="21"/>
        <end position="41"/>
    </location>
</feature>
<evidence type="ECO:0000256" key="1">
    <source>
        <dbReference type="SAM" id="Phobius"/>
    </source>
</evidence>
<sequence>MIYLAVENAPRSVGGAEGYGQYWFICAIVGALAALDSWVLTFRHIFYGDAWQVFVHLLGIHIVGLIGIAFFTSDWACEVYVREHPERSAMVRQKFGIIWRAALILFYVPVLLSDFHRDYTAHPTRAKLWAGIFVVVLVAGIFLKRRLDRRKRIHAS</sequence>
<feature type="transmembrane region" description="Helical" evidence="1">
    <location>
        <begin position="127"/>
        <end position="143"/>
    </location>
</feature>
<comment type="caution">
    <text evidence="2">The sequence shown here is derived from an EMBL/GenBank/DDBJ whole genome shotgun (WGS) entry which is preliminary data.</text>
</comment>
<organism evidence="2 3">
    <name type="scientific">Acidicapsa dinghuensis</name>
    <dbReference type="NCBI Taxonomy" id="2218256"/>
    <lineage>
        <taxon>Bacteria</taxon>
        <taxon>Pseudomonadati</taxon>
        <taxon>Acidobacteriota</taxon>
        <taxon>Terriglobia</taxon>
        <taxon>Terriglobales</taxon>
        <taxon>Acidobacteriaceae</taxon>
        <taxon>Acidicapsa</taxon>
    </lineage>
</organism>
<feature type="transmembrane region" description="Helical" evidence="1">
    <location>
        <begin position="97"/>
        <end position="115"/>
    </location>
</feature>
<evidence type="ECO:0000313" key="3">
    <source>
        <dbReference type="Proteomes" id="UP001596091"/>
    </source>
</evidence>
<reference evidence="3" key="1">
    <citation type="journal article" date="2019" name="Int. J. Syst. Evol. Microbiol.">
        <title>The Global Catalogue of Microorganisms (GCM) 10K type strain sequencing project: providing services to taxonomists for standard genome sequencing and annotation.</title>
        <authorList>
            <consortium name="The Broad Institute Genomics Platform"/>
            <consortium name="The Broad Institute Genome Sequencing Center for Infectious Disease"/>
            <person name="Wu L."/>
            <person name="Ma J."/>
        </authorList>
    </citation>
    <scope>NUCLEOTIDE SEQUENCE [LARGE SCALE GENOMIC DNA]</scope>
    <source>
        <strain evidence="3">JCM 4087</strain>
    </source>
</reference>
<keyword evidence="1" id="KW-0812">Transmembrane</keyword>
<keyword evidence="3" id="KW-1185">Reference proteome</keyword>
<name>A0ABW1EEB8_9BACT</name>
<gene>
    <name evidence="2" type="ORF">ACFPT7_08960</name>
</gene>
<protein>
    <submittedName>
        <fullName evidence="2">Uncharacterized protein</fullName>
    </submittedName>
</protein>
<dbReference type="RefSeq" id="WP_377819354.1">
    <property type="nucleotide sequence ID" value="NZ_JBHSPH010000002.1"/>
</dbReference>
<dbReference type="Proteomes" id="UP001596091">
    <property type="component" value="Unassembled WGS sequence"/>
</dbReference>
<proteinExistence type="predicted"/>
<dbReference type="EMBL" id="JBHSPH010000002">
    <property type="protein sequence ID" value="MFC5862415.1"/>
    <property type="molecule type" value="Genomic_DNA"/>
</dbReference>
<evidence type="ECO:0000313" key="2">
    <source>
        <dbReference type="EMBL" id="MFC5862415.1"/>
    </source>
</evidence>
<accession>A0ABW1EEB8</accession>
<keyword evidence="1" id="KW-0472">Membrane</keyword>